<keyword evidence="3" id="KW-1185">Reference proteome</keyword>
<dbReference type="Proteomes" id="UP001153269">
    <property type="component" value="Unassembled WGS sequence"/>
</dbReference>
<proteinExistence type="predicted"/>
<accession>A0A9N7W0U7</accession>
<sequence>MRRHSACGAHTHQSELAETSRTASHSSGATHLQGAKRVTCTTTYNTTGACDLWCRPSCLGAFCARVKMQPGVRGDVQPELVGSPHAHRVTGLRCSQHKQTTVKTCTLLANIRSGVTDAARCAPRPAAEMWKEKRLNENSPVRPSLLPVSVCVDEPAVAACRSSVWILVPTAASSSPYKRRCCPTPHAPHAEPTPDLFVCRKTSTTV</sequence>
<evidence type="ECO:0000256" key="1">
    <source>
        <dbReference type="SAM" id="MobiDB-lite"/>
    </source>
</evidence>
<gene>
    <name evidence="2" type="ORF">PLEPLA_LOCUS48615</name>
</gene>
<evidence type="ECO:0000313" key="2">
    <source>
        <dbReference type="EMBL" id="CAB1460743.1"/>
    </source>
</evidence>
<organism evidence="2 3">
    <name type="scientific">Pleuronectes platessa</name>
    <name type="common">European plaice</name>
    <dbReference type="NCBI Taxonomy" id="8262"/>
    <lineage>
        <taxon>Eukaryota</taxon>
        <taxon>Metazoa</taxon>
        <taxon>Chordata</taxon>
        <taxon>Craniata</taxon>
        <taxon>Vertebrata</taxon>
        <taxon>Euteleostomi</taxon>
        <taxon>Actinopterygii</taxon>
        <taxon>Neopterygii</taxon>
        <taxon>Teleostei</taxon>
        <taxon>Neoteleostei</taxon>
        <taxon>Acanthomorphata</taxon>
        <taxon>Carangaria</taxon>
        <taxon>Pleuronectiformes</taxon>
        <taxon>Pleuronectoidei</taxon>
        <taxon>Pleuronectidae</taxon>
        <taxon>Pleuronectes</taxon>
    </lineage>
</organism>
<dbReference type="AlphaFoldDB" id="A0A9N7W0U7"/>
<protein>
    <submittedName>
        <fullName evidence="2">Uncharacterized protein</fullName>
    </submittedName>
</protein>
<reference evidence="2" key="1">
    <citation type="submission" date="2020-03" db="EMBL/GenBank/DDBJ databases">
        <authorList>
            <person name="Weist P."/>
        </authorList>
    </citation>
    <scope>NUCLEOTIDE SEQUENCE</scope>
</reference>
<name>A0A9N7W0U7_PLEPL</name>
<feature type="region of interest" description="Disordered" evidence="1">
    <location>
        <begin position="1"/>
        <end position="32"/>
    </location>
</feature>
<feature type="compositionally biased region" description="Polar residues" evidence="1">
    <location>
        <begin position="14"/>
        <end position="30"/>
    </location>
</feature>
<dbReference type="EMBL" id="CADEAL010004492">
    <property type="protein sequence ID" value="CAB1460743.1"/>
    <property type="molecule type" value="Genomic_DNA"/>
</dbReference>
<comment type="caution">
    <text evidence="2">The sequence shown here is derived from an EMBL/GenBank/DDBJ whole genome shotgun (WGS) entry which is preliminary data.</text>
</comment>
<evidence type="ECO:0000313" key="3">
    <source>
        <dbReference type="Proteomes" id="UP001153269"/>
    </source>
</evidence>